<evidence type="ECO:0000313" key="10">
    <source>
        <dbReference type="EMBL" id="MBZ5739229.1"/>
    </source>
</evidence>
<comment type="pathway">
    <text evidence="2">Cofactor biosynthesis; tetrahydrofolate biosynthesis; 2-amino-4-hydroxy-6-hydroxymethyl-7,8-dihydropteridine diphosphate from 7,8-dihydroneopterin triphosphate: step 4/4.</text>
</comment>
<keyword evidence="7" id="KW-0067">ATP-binding</keyword>
<sequence>MTETPNPHIIDADTLTGEMRPIRRAVLALGSNLGERMASLQGAVDAIADTPDVWVTGVSPVYETEPVDSPADADKYLNAVVLIDTTLAASRLMDRALAIEDAFDRERSEVHNAPRTLDVDLIVVGDRRSDDESLRLPHPRATERAFVLKPWLDVDPGAEFPDLGPVSDLLEKTDQSGIVLREDLVLEVQ</sequence>
<keyword evidence="5" id="KW-0547">Nucleotide-binding</keyword>
<dbReference type="InterPro" id="IPR000550">
    <property type="entry name" value="Hppk"/>
</dbReference>
<dbReference type="EC" id="2.7.6.3" evidence="3"/>
<protein>
    <recommendedName>
        <fullName evidence="3">2-amino-4-hydroxy-6-hydroxymethyldihydropteridine diphosphokinase</fullName>
        <ecNumber evidence="3">2.7.6.3</ecNumber>
    </recommendedName>
</protein>
<accession>A0ABS7UEE1</accession>
<evidence type="ECO:0000256" key="2">
    <source>
        <dbReference type="ARBA" id="ARBA00005051"/>
    </source>
</evidence>
<keyword evidence="8" id="KW-0289">Folate biosynthesis</keyword>
<keyword evidence="6" id="KW-0418">Kinase</keyword>
<dbReference type="PANTHER" id="PTHR43071:SF1">
    <property type="entry name" value="2-AMINO-4-HYDROXY-6-HYDROXYMETHYLDIHYDROPTERIDINE PYROPHOSPHOKINASE"/>
    <property type="match status" value="1"/>
</dbReference>
<dbReference type="InterPro" id="IPR035907">
    <property type="entry name" value="Hppk_sf"/>
</dbReference>
<keyword evidence="11" id="KW-1185">Reference proteome</keyword>
<gene>
    <name evidence="10" type="primary">folK</name>
    <name evidence="10" type="ORF">K8U61_13730</name>
</gene>
<comment type="catalytic activity">
    <reaction evidence="1">
        <text>6-hydroxymethyl-7,8-dihydropterin + ATP = (7,8-dihydropterin-6-yl)methyl diphosphate + AMP + H(+)</text>
        <dbReference type="Rhea" id="RHEA:11412"/>
        <dbReference type="ChEBI" id="CHEBI:15378"/>
        <dbReference type="ChEBI" id="CHEBI:30616"/>
        <dbReference type="ChEBI" id="CHEBI:44841"/>
        <dbReference type="ChEBI" id="CHEBI:72950"/>
        <dbReference type="ChEBI" id="CHEBI:456215"/>
        <dbReference type="EC" id="2.7.6.3"/>
    </reaction>
</comment>
<proteinExistence type="predicted"/>
<name>A0ABS7UEE1_9ACTN</name>
<dbReference type="GO" id="GO:0003848">
    <property type="term" value="F:2-amino-4-hydroxy-6-hydroxymethyldihydropteridine diphosphokinase activity"/>
    <property type="evidence" value="ECO:0007669"/>
    <property type="project" value="UniProtKB-EC"/>
</dbReference>
<keyword evidence="4 10" id="KW-0808">Transferase</keyword>
<dbReference type="EMBL" id="JAIQZJ010000007">
    <property type="protein sequence ID" value="MBZ5739229.1"/>
    <property type="molecule type" value="Genomic_DNA"/>
</dbReference>
<dbReference type="PANTHER" id="PTHR43071">
    <property type="entry name" value="2-AMINO-4-HYDROXY-6-HYDROXYMETHYLDIHYDROPTERIDINE PYROPHOSPHOKINASE"/>
    <property type="match status" value="1"/>
</dbReference>
<evidence type="ECO:0000313" key="11">
    <source>
        <dbReference type="Proteomes" id="UP000780875"/>
    </source>
</evidence>
<evidence type="ECO:0000256" key="8">
    <source>
        <dbReference type="ARBA" id="ARBA00022909"/>
    </source>
</evidence>
<dbReference type="Pfam" id="PF01288">
    <property type="entry name" value="HPPK"/>
    <property type="match status" value="1"/>
</dbReference>
<dbReference type="Gene3D" id="3.30.70.560">
    <property type="entry name" value="7,8-Dihydro-6-hydroxymethylpterin-pyrophosphokinase HPPK"/>
    <property type="match status" value="1"/>
</dbReference>
<evidence type="ECO:0000256" key="7">
    <source>
        <dbReference type="ARBA" id="ARBA00022840"/>
    </source>
</evidence>
<dbReference type="PROSITE" id="PS00794">
    <property type="entry name" value="HPPK"/>
    <property type="match status" value="1"/>
</dbReference>
<evidence type="ECO:0000256" key="1">
    <source>
        <dbReference type="ARBA" id="ARBA00000198"/>
    </source>
</evidence>
<evidence type="ECO:0000256" key="4">
    <source>
        <dbReference type="ARBA" id="ARBA00022679"/>
    </source>
</evidence>
<dbReference type="CDD" id="cd00483">
    <property type="entry name" value="HPPK"/>
    <property type="match status" value="1"/>
</dbReference>
<dbReference type="NCBIfam" id="TIGR01498">
    <property type="entry name" value="folK"/>
    <property type="match status" value="1"/>
</dbReference>
<evidence type="ECO:0000256" key="5">
    <source>
        <dbReference type="ARBA" id="ARBA00022741"/>
    </source>
</evidence>
<dbReference type="SUPFAM" id="SSF55083">
    <property type="entry name" value="6-hydroxymethyl-7,8-dihydropterin pyrophosphokinase, HPPK"/>
    <property type="match status" value="1"/>
</dbReference>
<feature type="domain" description="7,8-dihydro-6-hydroxymethylpterin-pyrophosphokinase" evidence="9">
    <location>
        <begin position="111"/>
        <end position="122"/>
    </location>
</feature>
<organism evidence="10 11">
    <name type="scientific">Nocardioides mangrovi</name>
    <dbReference type="NCBI Taxonomy" id="2874580"/>
    <lineage>
        <taxon>Bacteria</taxon>
        <taxon>Bacillati</taxon>
        <taxon>Actinomycetota</taxon>
        <taxon>Actinomycetes</taxon>
        <taxon>Propionibacteriales</taxon>
        <taxon>Nocardioidaceae</taxon>
        <taxon>Nocardioides</taxon>
    </lineage>
</organism>
<evidence type="ECO:0000259" key="9">
    <source>
        <dbReference type="PROSITE" id="PS00794"/>
    </source>
</evidence>
<reference evidence="10 11" key="1">
    <citation type="submission" date="2021-09" db="EMBL/GenBank/DDBJ databases">
        <title>Whole genome sequence of Nocardioides sp. GBK3QG-3.</title>
        <authorList>
            <person name="Tuo L."/>
        </authorList>
    </citation>
    <scope>NUCLEOTIDE SEQUENCE [LARGE SCALE GENOMIC DNA]</scope>
    <source>
        <strain evidence="10 11">GBK3QG-3</strain>
    </source>
</reference>
<comment type="caution">
    <text evidence="10">The sequence shown here is derived from an EMBL/GenBank/DDBJ whole genome shotgun (WGS) entry which is preliminary data.</text>
</comment>
<evidence type="ECO:0000256" key="3">
    <source>
        <dbReference type="ARBA" id="ARBA00013253"/>
    </source>
</evidence>
<dbReference type="RefSeq" id="WP_224123600.1">
    <property type="nucleotide sequence ID" value="NZ_JAIQZJ010000007.1"/>
</dbReference>
<dbReference type="Proteomes" id="UP000780875">
    <property type="component" value="Unassembled WGS sequence"/>
</dbReference>
<evidence type="ECO:0000256" key="6">
    <source>
        <dbReference type="ARBA" id="ARBA00022777"/>
    </source>
</evidence>